<evidence type="ECO:0000259" key="7">
    <source>
        <dbReference type="Pfam" id="PF02776"/>
    </source>
</evidence>
<dbReference type="SUPFAM" id="SSF52467">
    <property type="entry name" value="DHS-like NAD/FAD-binding domain"/>
    <property type="match status" value="1"/>
</dbReference>
<feature type="compositionally biased region" description="Basic residues" evidence="4">
    <location>
        <begin position="18"/>
        <end position="28"/>
    </location>
</feature>
<dbReference type="Pfam" id="PF02776">
    <property type="entry name" value="TPP_enzyme_N"/>
    <property type="match status" value="1"/>
</dbReference>
<dbReference type="GO" id="GO:0009099">
    <property type="term" value="P:L-valine biosynthetic process"/>
    <property type="evidence" value="ECO:0007669"/>
    <property type="project" value="TreeGrafter"/>
</dbReference>
<evidence type="ECO:0000256" key="2">
    <source>
        <dbReference type="ARBA" id="ARBA00023052"/>
    </source>
</evidence>
<sequence length="592" mass="61285">MLLHTLVKGRQWVDSGRSPRRPARRRSSSARGHEETVVGDAEQSGTVPAYEAVAATLAGLGVDTAFGLLGSGNFHIAERLVSRHGVTHHAARHETAVVVMADAWARVTGRMGVCSVHQGPGLTNALTGLVEAVRARTPMLVIAGEVATTATHANQRFGSEALATAAGAGVVRVERGATAVRETLRAWRQAAAERRPVLLALPVDVQVERCELPPSVDEGVPPAGPPAADALGRAAALLASAQRPLVLGGLGAVRADAGPALRRLADRTGALLATTAQAHGLFADDPWSVGLCGGFASPRVRGLLSQADLVLAFGASLNHWTTGHGEAIHRATPVVQCDVDPAAFGRHRPAAAVVLGDARTTAEALLQVVPEPSSPGGFRADASLLPLAASPGWDQSPGVPGDHVHPGALMEALEQLLPPQRAIAPDSGHFIWYAMRHLTVPDASAFVFTQSFQSVGLGLATALGASIARPDRLTVAVVGDGGAAMSLGELDTVSRSGRPLLVVVMDDGAYGAEVHHFGPEGEPVDLVQFGTRDFAGIAAALGIPAQTVRSVQDLEGSFARWLGRPSGPFLLDCKIDPTVRSEQADLALRGGG</sequence>
<dbReference type="Proteomes" id="UP000470246">
    <property type="component" value="Unassembled WGS sequence"/>
</dbReference>
<dbReference type="InterPro" id="IPR000399">
    <property type="entry name" value="TPP-bd_CS"/>
</dbReference>
<dbReference type="Gene3D" id="3.40.50.1220">
    <property type="entry name" value="TPP-binding domain"/>
    <property type="match status" value="1"/>
</dbReference>
<dbReference type="GO" id="GO:0030976">
    <property type="term" value="F:thiamine pyrophosphate binding"/>
    <property type="evidence" value="ECO:0007669"/>
    <property type="project" value="InterPro"/>
</dbReference>
<dbReference type="PANTHER" id="PTHR18968">
    <property type="entry name" value="THIAMINE PYROPHOSPHATE ENZYMES"/>
    <property type="match status" value="1"/>
</dbReference>
<organism evidence="8 9">
    <name type="scientific">Geodermatophilus sabuli</name>
    <dbReference type="NCBI Taxonomy" id="1564158"/>
    <lineage>
        <taxon>Bacteria</taxon>
        <taxon>Bacillati</taxon>
        <taxon>Actinomycetota</taxon>
        <taxon>Actinomycetes</taxon>
        <taxon>Geodermatophilales</taxon>
        <taxon>Geodermatophilaceae</taxon>
        <taxon>Geodermatophilus</taxon>
    </lineage>
</organism>
<evidence type="ECO:0000259" key="6">
    <source>
        <dbReference type="Pfam" id="PF02775"/>
    </source>
</evidence>
<dbReference type="Gene3D" id="3.40.50.970">
    <property type="match status" value="2"/>
</dbReference>
<dbReference type="InterPro" id="IPR011766">
    <property type="entry name" value="TPP_enzyme_TPP-bd"/>
</dbReference>
<dbReference type="GO" id="GO:0000287">
    <property type="term" value="F:magnesium ion binding"/>
    <property type="evidence" value="ECO:0007669"/>
    <property type="project" value="InterPro"/>
</dbReference>
<evidence type="ECO:0000256" key="4">
    <source>
        <dbReference type="SAM" id="MobiDB-lite"/>
    </source>
</evidence>
<dbReference type="PROSITE" id="PS00187">
    <property type="entry name" value="TPP_ENZYMES"/>
    <property type="match status" value="1"/>
</dbReference>
<dbReference type="InterPro" id="IPR029035">
    <property type="entry name" value="DHS-like_NAD/FAD-binding_dom"/>
</dbReference>
<reference evidence="8 9" key="1">
    <citation type="submission" date="2020-02" db="EMBL/GenBank/DDBJ databases">
        <title>Geodermatophilus sabuli CPCC 205279 I12A-02694.</title>
        <authorList>
            <person name="Jiang Z."/>
        </authorList>
    </citation>
    <scope>NUCLEOTIDE SEQUENCE [LARGE SCALE GENOMIC DNA]</scope>
    <source>
        <strain evidence="8 9">I12A-02694</strain>
    </source>
</reference>
<dbReference type="InterPro" id="IPR012000">
    <property type="entry name" value="Thiamin_PyroP_enz_cen_dom"/>
</dbReference>
<protein>
    <submittedName>
        <fullName evidence="8">Thiamine pyrophosphate-binding protein</fullName>
    </submittedName>
</protein>
<evidence type="ECO:0000313" key="8">
    <source>
        <dbReference type="EMBL" id="NEK59485.1"/>
    </source>
</evidence>
<feature type="domain" description="Thiamine pyrophosphate enzyme N-terminal TPP-binding" evidence="7">
    <location>
        <begin position="50"/>
        <end position="152"/>
    </location>
</feature>
<dbReference type="GO" id="GO:0050660">
    <property type="term" value="F:flavin adenine dinucleotide binding"/>
    <property type="evidence" value="ECO:0007669"/>
    <property type="project" value="TreeGrafter"/>
</dbReference>
<dbReference type="InterPro" id="IPR029061">
    <property type="entry name" value="THDP-binding"/>
</dbReference>
<name>A0A7K3W3N8_9ACTN</name>
<dbReference type="Pfam" id="PF02775">
    <property type="entry name" value="TPP_enzyme_C"/>
    <property type="match status" value="1"/>
</dbReference>
<dbReference type="Pfam" id="PF00205">
    <property type="entry name" value="TPP_enzyme_M"/>
    <property type="match status" value="1"/>
</dbReference>
<dbReference type="GO" id="GO:0003984">
    <property type="term" value="F:acetolactate synthase activity"/>
    <property type="evidence" value="ECO:0007669"/>
    <property type="project" value="TreeGrafter"/>
</dbReference>
<dbReference type="CDD" id="cd07035">
    <property type="entry name" value="TPP_PYR_POX_like"/>
    <property type="match status" value="1"/>
</dbReference>
<comment type="caution">
    <text evidence="8">The sequence shown here is derived from an EMBL/GenBank/DDBJ whole genome shotgun (WGS) entry which is preliminary data.</text>
</comment>
<dbReference type="SUPFAM" id="SSF52518">
    <property type="entry name" value="Thiamin diphosphate-binding fold (THDP-binding)"/>
    <property type="match status" value="2"/>
</dbReference>
<evidence type="ECO:0000259" key="5">
    <source>
        <dbReference type="Pfam" id="PF00205"/>
    </source>
</evidence>
<proteinExistence type="inferred from homology"/>
<comment type="similarity">
    <text evidence="1 3">Belongs to the TPP enzyme family.</text>
</comment>
<accession>A0A7K3W3N8</accession>
<feature type="region of interest" description="Disordered" evidence="4">
    <location>
        <begin position="13"/>
        <end position="43"/>
    </location>
</feature>
<dbReference type="GO" id="GO:0009097">
    <property type="term" value="P:isoleucine biosynthetic process"/>
    <property type="evidence" value="ECO:0007669"/>
    <property type="project" value="TreeGrafter"/>
</dbReference>
<dbReference type="GO" id="GO:0005948">
    <property type="term" value="C:acetolactate synthase complex"/>
    <property type="evidence" value="ECO:0007669"/>
    <property type="project" value="TreeGrafter"/>
</dbReference>
<evidence type="ECO:0000256" key="1">
    <source>
        <dbReference type="ARBA" id="ARBA00007812"/>
    </source>
</evidence>
<dbReference type="EMBL" id="JAAGWF010000018">
    <property type="protein sequence ID" value="NEK59485.1"/>
    <property type="molecule type" value="Genomic_DNA"/>
</dbReference>
<dbReference type="InterPro" id="IPR045229">
    <property type="entry name" value="TPP_enz"/>
</dbReference>
<dbReference type="InterPro" id="IPR012001">
    <property type="entry name" value="Thiamin_PyroP_enz_TPP-bd_dom"/>
</dbReference>
<dbReference type="CDD" id="cd00568">
    <property type="entry name" value="TPP_enzymes"/>
    <property type="match status" value="1"/>
</dbReference>
<feature type="domain" description="Thiamine pyrophosphate enzyme central" evidence="5">
    <location>
        <begin position="233"/>
        <end position="365"/>
    </location>
</feature>
<keyword evidence="9" id="KW-1185">Reference proteome</keyword>
<keyword evidence="2 3" id="KW-0786">Thiamine pyrophosphate</keyword>
<dbReference type="PANTHER" id="PTHR18968:SF167">
    <property type="entry name" value="ACETOLACTATE SYNTHASE LARGE SUBUNIT ILVB2-RELATED"/>
    <property type="match status" value="1"/>
</dbReference>
<feature type="domain" description="Thiamine pyrophosphate enzyme TPP-binding" evidence="6">
    <location>
        <begin position="427"/>
        <end position="573"/>
    </location>
</feature>
<evidence type="ECO:0000256" key="3">
    <source>
        <dbReference type="RuleBase" id="RU362132"/>
    </source>
</evidence>
<dbReference type="AlphaFoldDB" id="A0A7K3W3N8"/>
<evidence type="ECO:0000313" key="9">
    <source>
        <dbReference type="Proteomes" id="UP000470246"/>
    </source>
</evidence>
<gene>
    <name evidence="8" type="ORF">GCU56_16625</name>
</gene>